<keyword evidence="2" id="KW-0805">Transcription regulation</keyword>
<evidence type="ECO:0000259" key="5">
    <source>
        <dbReference type="PROSITE" id="PS50937"/>
    </source>
</evidence>
<dbReference type="PANTHER" id="PTHR30204">
    <property type="entry name" value="REDOX-CYCLING DRUG-SENSING TRANSCRIPTIONAL ACTIVATOR SOXR"/>
    <property type="match status" value="1"/>
</dbReference>
<dbReference type="Proteomes" id="UP000028782">
    <property type="component" value="Chromosome"/>
</dbReference>
<protein>
    <submittedName>
        <fullName evidence="6">MerR family transcriptional regulator</fullName>
    </submittedName>
</protein>
<dbReference type="KEGG" id="ctes:O987_10585"/>
<dbReference type="EMBL" id="CP006704">
    <property type="protein sequence ID" value="AIJ46242.1"/>
    <property type="molecule type" value="Genomic_DNA"/>
</dbReference>
<reference evidence="6 7" key="1">
    <citation type="journal article" date="2014" name="Genome Announc.">
        <title>Complete Genome Sequence of Polychlorinated Biphenyl Degrader Comamonas testosteroni TK102 (NBRC 109938).</title>
        <authorList>
            <person name="Fukuda K."/>
            <person name="Hosoyama A."/>
            <person name="Tsuchikane K."/>
            <person name="Ohji S."/>
            <person name="Yamazoe A."/>
            <person name="Fujita N."/>
            <person name="Shintani M."/>
            <person name="Kimbara K."/>
        </authorList>
    </citation>
    <scope>NUCLEOTIDE SEQUENCE [LARGE SCALE GENOMIC DNA]</scope>
    <source>
        <strain evidence="6">TK102</strain>
    </source>
</reference>
<accession>A0A076PS95</accession>
<name>A0A076PS95_COMTE</name>
<dbReference type="Pfam" id="PF13411">
    <property type="entry name" value="MerR_1"/>
    <property type="match status" value="1"/>
</dbReference>
<dbReference type="InterPro" id="IPR009061">
    <property type="entry name" value="DNA-bd_dom_put_sf"/>
</dbReference>
<dbReference type="PANTHER" id="PTHR30204:SF69">
    <property type="entry name" value="MERR-FAMILY TRANSCRIPTIONAL REGULATOR"/>
    <property type="match status" value="1"/>
</dbReference>
<proteinExistence type="predicted"/>
<evidence type="ECO:0000256" key="2">
    <source>
        <dbReference type="ARBA" id="ARBA00023015"/>
    </source>
</evidence>
<gene>
    <name evidence="6" type="ORF">O987_10585</name>
</gene>
<keyword evidence="1" id="KW-0678">Repressor</keyword>
<dbReference type="RefSeq" id="WP_003056570.1">
    <property type="nucleotide sequence ID" value="NZ_CP006704.1"/>
</dbReference>
<evidence type="ECO:0000256" key="3">
    <source>
        <dbReference type="ARBA" id="ARBA00023125"/>
    </source>
</evidence>
<keyword evidence="4" id="KW-0804">Transcription</keyword>
<dbReference type="GO" id="GO:0003700">
    <property type="term" value="F:DNA-binding transcription factor activity"/>
    <property type="evidence" value="ECO:0007669"/>
    <property type="project" value="InterPro"/>
</dbReference>
<keyword evidence="3" id="KW-0238">DNA-binding</keyword>
<dbReference type="AlphaFoldDB" id="A0A076PS95"/>
<dbReference type="CDD" id="cd00592">
    <property type="entry name" value="HTH_MerR-like"/>
    <property type="match status" value="1"/>
</dbReference>
<dbReference type="GO" id="GO:0003677">
    <property type="term" value="F:DNA binding"/>
    <property type="evidence" value="ECO:0007669"/>
    <property type="project" value="UniProtKB-KW"/>
</dbReference>
<feature type="domain" description="HTH merR-type" evidence="5">
    <location>
        <begin position="1"/>
        <end position="72"/>
    </location>
</feature>
<sequence length="128" mass="13977">MLLSEFAKETGLSPETVRFYVGKGLLKPRRGVLGGSNPYQVFSADDVTAVRMIQLQKSLGYSLSEIAALNREYRQGAKSAVRTAQVLRDQIGKLQSQRTELDAALTFLTEKLAWVEAGKPGAAPQFAC</sequence>
<evidence type="ECO:0000313" key="6">
    <source>
        <dbReference type="EMBL" id="AIJ46242.1"/>
    </source>
</evidence>
<organism evidence="6 7">
    <name type="scientific">Comamonas testosteroni TK102</name>
    <dbReference type="NCBI Taxonomy" id="1392005"/>
    <lineage>
        <taxon>Bacteria</taxon>
        <taxon>Pseudomonadati</taxon>
        <taxon>Pseudomonadota</taxon>
        <taxon>Betaproteobacteria</taxon>
        <taxon>Burkholderiales</taxon>
        <taxon>Comamonadaceae</taxon>
        <taxon>Comamonas</taxon>
    </lineage>
</organism>
<dbReference type="SMART" id="SM00422">
    <property type="entry name" value="HTH_MERR"/>
    <property type="match status" value="1"/>
</dbReference>
<dbReference type="SUPFAM" id="SSF46955">
    <property type="entry name" value="Putative DNA-binding domain"/>
    <property type="match status" value="1"/>
</dbReference>
<dbReference type="InterPro" id="IPR000551">
    <property type="entry name" value="MerR-type_HTH_dom"/>
</dbReference>
<dbReference type="HOGENOM" id="CLU_060077_2_3_4"/>
<evidence type="ECO:0000256" key="1">
    <source>
        <dbReference type="ARBA" id="ARBA00022491"/>
    </source>
</evidence>
<dbReference type="InterPro" id="IPR047057">
    <property type="entry name" value="MerR_fam"/>
</dbReference>
<evidence type="ECO:0000313" key="7">
    <source>
        <dbReference type="Proteomes" id="UP000028782"/>
    </source>
</evidence>
<dbReference type="PROSITE" id="PS50937">
    <property type="entry name" value="HTH_MERR_2"/>
    <property type="match status" value="1"/>
</dbReference>
<evidence type="ECO:0000256" key="4">
    <source>
        <dbReference type="ARBA" id="ARBA00023163"/>
    </source>
</evidence>
<dbReference type="Gene3D" id="1.10.1660.10">
    <property type="match status" value="1"/>
</dbReference>